<name>A0A1G2H201_9BACT</name>
<dbReference type="AlphaFoldDB" id="A0A1G2H201"/>
<organism evidence="1 2">
    <name type="scientific">Candidatus Ryanbacteria bacterium RIFCSPLOWO2_02_FULL_47_14</name>
    <dbReference type="NCBI Taxonomy" id="1802129"/>
    <lineage>
        <taxon>Bacteria</taxon>
        <taxon>Candidatus Ryaniibacteriota</taxon>
    </lineage>
</organism>
<proteinExistence type="predicted"/>
<sequence length="95" mass="10594">MPTREDFQDELVWRVLVYTVSFEPAACAPGNLFLRDLASLIEAYLAGHKYGFGSPRSPAASFFLLGVVFPVVCFSRTIDEAELILERIRTCYGAT</sequence>
<reference evidence="1 2" key="1">
    <citation type="journal article" date="2016" name="Nat. Commun.">
        <title>Thousands of microbial genomes shed light on interconnected biogeochemical processes in an aquifer system.</title>
        <authorList>
            <person name="Anantharaman K."/>
            <person name="Brown C.T."/>
            <person name="Hug L.A."/>
            <person name="Sharon I."/>
            <person name="Castelle C.J."/>
            <person name="Probst A.J."/>
            <person name="Thomas B.C."/>
            <person name="Singh A."/>
            <person name="Wilkins M.J."/>
            <person name="Karaoz U."/>
            <person name="Brodie E.L."/>
            <person name="Williams K.H."/>
            <person name="Hubbard S.S."/>
            <person name="Banfield J.F."/>
        </authorList>
    </citation>
    <scope>NUCLEOTIDE SEQUENCE [LARGE SCALE GENOMIC DNA]</scope>
</reference>
<evidence type="ECO:0000313" key="2">
    <source>
        <dbReference type="Proteomes" id="UP000177954"/>
    </source>
</evidence>
<gene>
    <name evidence="1" type="ORF">A3J04_02135</name>
</gene>
<dbReference type="Proteomes" id="UP000177954">
    <property type="component" value="Unassembled WGS sequence"/>
</dbReference>
<protein>
    <submittedName>
        <fullName evidence="1">Uncharacterized protein</fullName>
    </submittedName>
</protein>
<dbReference type="STRING" id="1802129.A3J04_02135"/>
<evidence type="ECO:0000313" key="1">
    <source>
        <dbReference type="EMBL" id="OGZ56504.1"/>
    </source>
</evidence>
<accession>A0A1G2H201</accession>
<dbReference type="EMBL" id="MHNZ01000015">
    <property type="protein sequence ID" value="OGZ56504.1"/>
    <property type="molecule type" value="Genomic_DNA"/>
</dbReference>
<comment type="caution">
    <text evidence="1">The sequence shown here is derived from an EMBL/GenBank/DDBJ whole genome shotgun (WGS) entry which is preliminary data.</text>
</comment>